<keyword evidence="4" id="KW-1185">Reference proteome</keyword>
<keyword evidence="1" id="KW-0460">Magnesium</keyword>
<dbReference type="Gene3D" id="3.90.550.10">
    <property type="entry name" value="Spore Coat Polysaccharide Biosynthesis Protein SpsA, Chain A"/>
    <property type="match status" value="1"/>
</dbReference>
<comment type="caution">
    <text evidence="3">The sequence shown here is derived from an EMBL/GenBank/DDBJ whole genome shotgun (WGS) entry which is preliminary data.</text>
</comment>
<evidence type="ECO:0000256" key="1">
    <source>
        <dbReference type="ARBA" id="ARBA00022842"/>
    </source>
</evidence>
<dbReference type="RefSeq" id="WP_094201955.1">
    <property type="nucleotide sequence ID" value="NZ_NBIM01000009.1"/>
</dbReference>
<reference evidence="3 4" key="1">
    <citation type="submission" date="2017-08" db="EMBL/GenBank/DDBJ databases">
        <title>A Genome Sequence of Oceanimonas doudoroffii ATCC 27123T.</title>
        <authorList>
            <person name="Brennan M.A."/>
            <person name="Maclea K.S."/>
            <person name="Mcclelland W.D."/>
            <person name="Trachtenberg A.M."/>
        </authorList>
    </citation>
    <scope>NUCLEOTIDE SEQUENCE [LARGE SCALE GENOMIC DNA]</scope>
    <source>
        <strain evidence="3 4">ATCC 27123</strain>
    </source>
</reference>
<dbReference type="Proteomes" id="UP000242757">
    <property type="component" value="Unassembled WGS sequence"/>
</dbReference>
<dbReference type="GO" id="GO:0016779">
    <property type="term" value="F:nucleotidyltransferase activity"/>
    <property type="evidence" value="ECO:0007669"/>
    <property type="project" value="UniProtKB-ARBA"/>
</dbReference>
<dbReference type="InterPro" id="IPR029044">
    <property type="entry name" value="Nucleotide-diphossugar_trans"/>
</dbReference>
<evidence type="ECO:0000259" key="2">
    <source>
        <dbReference type="Pfam" id="PF12804"/>
    </source>
</evidence>
<evidence type="ECO:0000313" key="4">
    <source>
        <dbReference type="Proteomes" id="UP000242757"/>
    </source>
</evidence>
<dbReference type="PANTHER" id="PTHR43777">
    <property type="entry name" value="MOLYBDENUM COFACTOR CYTIDYLYLTRANSFERASE"/>
    <property type="match status" value="1"/>
</dbReference>
<evidence type="ECO:0000313" key="3">
    <source>
        <dbReference type="EMBL" id="OXY80556.1"/>
    </source>
</evidence>
<dbReference type="OrthoDB" id="5298023at2"/>
<dbReference type="CDD" id="cd04182">
    <property type="entry name" value="GT_2_like_f"/>
    <property type="match status" value="1"/>
</dbReference>
<dbReference type="AlphaFoldDB" id="A0A233RAZ0"/>
<protein>
    <recommendedName>
        <fullName evidence="2">MobA-like NTP transferase domain-containing protein</fullName>
    </recommendedName>
</protein>
<feature type="domain" description="MobA-like NTP transferase" evidence="2">
    <location>
        <begin position="7"/>
        <end position="170"/>
    </location>
</feature>
<dbReference type="SUPFAM" id="SSF53448">
    <property type="entry name" value="Nucleotide-diphospho-sugar transferases"/>
    <property type="match status" value="1"/>
</dbReference>
<organism evidence="3 4">
    <name type="scientific">Oceanimonas doudoroffii</name>
    <dbReference type="NCBI Taxonomy" id="84158"/>
    <lineage>
        <taxon>Bacteria</taxon>
        <taxon>Pseudomonadati</taxon>
        <taxon>Pseudomonadota</taxon>
        <taxon>Gammaproteobacteria</taxon>
        <taxon>Aeromonadales</taxon>
        <taxon>Aeromonadaceae</taxon>
        <taxon>Oceanimonas</taxon>
    </lineage>
</organism>
<proteinExistence type="predicted"/>
<accession>A0A233RAZ0</accession>
<sequence length="238" mass="25156">MSRIATLIMAAGGSTRFGGCKLLAPVNGMPLLRRSINTAQQVTPGHVFTVTGAWHEAIEKARIEESWEPSSFIYHHGWAQGLGSSIAAGVRYLVSIQAGYDAILVMLADQIDLTPANLAALTSQAAPRAMLCAAYGESCRGVPALFGSAHFDTLMRLNGDSGARQLLRSAPSAVVAVLMPSAAVDIDTPDALAAWHQAAIQSHSHDSCLTESGNGLDSTTPLSASFHHCSHKESYHHD</sequence>
<dbReference type="Pfam" id="PF12804">
    <property type="entry name" value="NTP_transf_3"/>
    <property type="match status" value="1"/>
</dbReference>
<gene>
    <name evidence="3" type="ORF">B6S08_16730</name>
</gene>
<dbReference type="InterPro" id="IPR025877">
    <property type="entry name" value="MobA-like_NTP_Trfase"/>
</dbReference>
<dbReference type="PANTHER" id="PTHR43777:SF1">
    <property type="entry name" value="MOLYBDENUM COFACTOR CYTIDYLYLTRANSFERASE"/>
    <property type="match status" value="1"/>
</dbReference>
<dbReference type="EMBL" id="NBIM01000009">
    <property type="protein sequence ID" value="OXY80556.1"/>
    <property type="molecule type" value="Genomic_DNA"/>
</dbReference>
<name>A0A233RAZ0_9GAMM</name>